<feature type="compositionally biased region" description="Basic and acidic residues" evidence="1">
    <location>
        <begin position="162"/>
        <end position="179"/>
    </location>
</feature>
<feature type="compositionally biased region" description="Low complexity" evidence="1">
    <location>
        <begin position="409"/>
        <end position="421"/>
    </location>
</feature>
<evidence type="ECO:0008006" key="4">
    <source>
        <dbReference type="Google" id="ProtNLM"/>
    </source>
</evidence>
<accession>A0ABD2XLB6</accession>
<feature type="compositionally biased region" description="Basic and acidic residues" evidence="1">
    <location>
        <begin position="342"/>
        <end position="354"/>
    </location>
</feature>
<reference evidence="2 3" key="1">
    <citation type="journal article" date="2024" name="bioRxiv">
        <title>A reference genome for Trichogramma kaykai: A tiny desert-dwelling parasitoid wasp with competing sex-ratio distorters.</title>
        <authorList>
            <person name="Culotta J."/>
            <person name="Lindsey A.R."/>
        </authorList>
    </citation>
    <scope>NUCLEOTIDE SEQUENCE [LARGE SCALE GENOMIC DNA]</scope>
    <source>
        <strain evidence="2 3">KSX58</strain>
    </source>
</reference>
<organism evidence="2 3">
    <name type="scientific">Trichogramma kaykai</name>
    <dbReference type="NCBI Taxonomy" id="54128"/>
    <lineage>
        <taxon>Eukaryota</taxon>
        <taxon>Metazoa</taxon>
        <taxon>Ecdysozoa</taxon>
        <taxon>Arthropoda</taxon>
        <taxon>Hexapoda</taxon>
        <taxon>Insecta</taxon>
        <taxon>Pterygota</taxon>
        <taxon>Neoptera</taxon>
        <taxon>Endopterygota</taxon>
        <taxon>Hymenoptera</taxon>
        <taxon>Apocrita</taxon>
        <taxon>Proctotrupomorpha</taxon>
        <taxon>Chalcidoidea</taxon>
        <taxon>Trichogrammatidae</taxon>
        <taxon>Trichogramma</taxon>
    </lineage>
</organism>
<feature type="compositionally biased region" description="Polar residues" evidence="1">
    <location>
        <begin position="355"/>
        <end position="367"/>
    </location>
</feature>
<evidence type="ECO:0000313" key="2">
    <source>
        <dbReference type="EMBL" id="KAL3405991.1"/>
    </source>
</evidence>
<feature type="compositionally biased region" description="Basic and acidic residues" evidence="1">
    <location>
        <begin position="74"/>
        <end position="86"/>
    </location>
</feature>
<feature type="compositionally biased region" description="Basic and acidic residues" evidence="1">
    <location>
        <begin position="445"/>
        <end position="475"/>
    </location>
</feature>
<evidence type="ECO:0000256" key="1">
    <source>
        <dbReference type="SAM" id="MobiDB-lite"/>
    </source>
</evidence>
<feature type="compositionally biased region" description="Basic and acidic residues" evidence="1">
    <location>
        <begin position="93"/>
        <end position="113"/>
    </location>
</feature>
<feature type="compositionally biased region" description="Polar residues" evidence="1">
    <location>
        <begin position="383"/>
        <end position="408"/>
    </location>
</feature>
<proteinExistence type="predicted"/>
<feature type="compositionally biased region" description="Basic and acidic residues" evidence="1">
    <location>
        <begin position="317"/>
        <end position="332"/>
    </location>
</feature>
<feature type="compositionally biased region" description="Basic and acidic residues" evidence="1">
    <location>
        <begin position="602"/>
        <end position="611"/>
    </location>
</feature>
<keyword evidence="3" id="KW-1185">Reference proteome</keyword>
<dbReference type="EMBL" id="JBJJXI010000019">
    <property type="protein sequence ID" value="KAL3405991.1"/>
    <property type="molecule type" value="Genomic_DNA"/>
</dbReference>
<comment type="caution">
    <text evidence="2">The sequence shown here is derived from an EMBL/GenBank/DDBJ whole genome shotgun (WGS) entry which is preliminary data.</text>
</comment>
<feature type="compositionally biased region" description="Low complexity" evidence="1">
    <location>
        <begin position="118"/>
        <end position="129"/>
    </location>
</feature>
<feature type="compositionally biased region" description="Basic residues" evidence="1">
    <location>
        <begin position="430"/>
        <end position="444"/>
    </location>
</feature>
<feature type="region of interest" description="Disordered" evidence="1">
    <location>
        <begin position="583"/>
        <end position="611"/>
    </location>
</feature>
<feature type="region of interest" description="Disordered" evidence="1">
    <location>
        <begin position="1"/>
        <end position="267"/>
    </location>
</feature>
<feature type="compositionally biased region" description="Basic and acidic residues" evidence="1">
    <location>
        <begin position="246"/>
        <end position="263"/>
    </location>
</feature>
<sequence length="611" mass="68495">MVEPDNQDSSSAKEDTNNVDPNPLKRIREEIDDEVSTISPKKARVEQIVNDNDKLPSASSDNSNDVDTDMTKSVCDESKKCEKNTMELEEISQTDKNDSDSNERKEIVEKTDNITDLNSGSNEVSNEGSMAESSEKEIEKEVENPNDCAKVINDQGENNVDEGEKKEESSEANDNEKNIQDQNVAMEVDETNNSEPTALETALSDDQTKKNDGDDIQEDAQKNEDNLKNSSKEIGTDPMITDNTDNEPKEDSAQNYNEKKSIPDKQIINGIELIVECASDNESIESNKKDNDNEPRKNTVITYEIPVEGEVDCTSSEDEKQEPKEKIAKDDNNETSENNSEDSNKKLQEEKDSQKSVSPKNISSIETSPSPQKSPNSKKSPEATKSSSQKSPTVELSSPPKQSSLTETSSSPQKSQSSEEPLGTPEPPLKKRRGRPPKSAKKIILKKEVKHQEQVKEKTAEDEKNASHKNDKMDIQESNDNNELLVSDLSGSDTESDKIEKADEYYIKKIEKLKKLIRLAGIKLYNYKIICRGCKTDAERAKRLQTYLEGKGIQGRITAEKCIQLKKKNQELKVKELENVAIEEPDKSSNVSEGRMTRRSRRTEELHQDAK</sequence>
<name>A0ABD2XLB6_9HYME</name>
<dbReference type="Proteomes" id="UP001627154">
    <property type="component" value="Unassembled WGS sequence"/>
</dbReference>
<evidence type="ECO:0000313" key="3">
    <source>
        <dbReference type="Proteomes" id="UP001627154"/>
    </source>
</evidence>
<feature type="compositionally biased region" description="Polar residues" evidence="1">
    <location>
        <begin position="476"/>
        <end position="493"/>
    </location>
</feature>
<feature type="compositionally biased region" description="Basic and acidic residues" evidence="1">
    <location>
        <begin position="206"/>
        <end position="235"/>
    </location>
</feature>
<feature type="compositionally biased region" description="Basic and acidic residues" evidence="1">
    <location>
        <begin position="133"/>
        <end position="143"/>
    </location>
</feature>
<protein>
    <recommendedName>
        <fullName evidence="4">Histone chaperone domain-containing protein</fullName>
    </recommendedName>
</protein>
<gene>
    <name evidence="2" type="ORF">TKK_001397</name>
</gene>
<feature type="compositionally biased region" description="Acidic residues" evidence="1">
    <location>
        <begin position="307"/>
        <end position="316"/>
    </location>
</feature>
<feature type="compositionally biased region" description="Basic and acidic residues" evidence="1">
    <location>
        <begin position="285"/>
        <end position="297"/>
    </location>
</feature>
<dbReference type="AlphaFoldDB" id="A0ABD2XLB6"/>
<feature type="region of interest" description="Disordered" evidence="1">
    <location>
        <begin position="279"/>
        <end position="494"/>
    </location>
</feature>
<feature type="compositionally biased region" description="Low complexity" evidence="1">
    <location>
        <begin position="368"/>
        <end position="378"/>
    </location>
</feature>